<evidence type="ECO:0008006" key="3">
    <source>
        <dbReference type="Google" id="ProtNLM"/>
    </source>
</evidence>
<name>A0A5N6QBK7_9ROSI</name>
<sequence length="176" mass="19683">MALGKRCGNSLRSKRGGVVGEEGLGLGFVRYTRGLGRKRVLISNNLEASPMDSAPKTPTKRRYSEGVVLEAERSPLEALTEDILIRVLCGVNHEDLKQLFHVSKTIREAIPAFRNAIDSEDSSDFGDVKPPNAPKPRRMLLERFLSKKDLPDISVLFDSPDEEQFPRKMLFMGTKI</sequence>
<organism evidence="1 2">
    <name type="scientific">Carpinus fangiana</name>
    <dbReference type="NCBI Taxonomy" id="176857"/>
    <lineage>
        <taxon>Eukaryota</taxon>
        <taxon>Viridiplantae</taxon>
        <taxon>Streptophyta</taxon>
        <taxon>Embryophyta</taxon>
        <taxon>Tracheophyta</taxon>
        <taxon>Spermatophyta</taxon>
        <taxon>Magnoliopsida</taxon>
        <taxon>eudicotyledons</taxon>
        <taxon>Gunneridae</taxon>
        <taxon>Pentapetalae</taxon>
        <taxon>rosids</taxon>
        <taxon>fabids</taxon>
        <taxon>Fagales</taxon>
        <taxon>Betulaceae</taxon>
        <taxon>Carpinus</taxon>
    </lineage>
</organism>
<keyword evidence="2" id="KW-1185">Reference proteome</keyword>
<evidence type="ECO:0000313" key="2">
    <source>
        <dbReference type="Proteomes" id="UP000327013"/>
    </source>
</evidence>
<dbReference type="PANTHER" id="PTHR34049:SF1">
    <property type="entry name" value="F-BOX PROTEIN SKIP27"/>
    <property type="match status" value="1"/>
</dbReference>
<evidence type="ECO:0000313" key="1">
    <source>
        <dbReference type="EMBL" id="KAE7995573.1"/>
    </source>
</evidence>
<dbReference type="PANTHER" id="PTHR34049">
    <property type="entry name" value="F-BOX PROTEIN SKIP27"/>
    <property type="match status" value="1"/>
</dbReference>
<dbReference type="OrthoDB" id="786450at2759"/>
<reference evidence="1 2" key="1">
    <citation type="submission" date="2019-06" db="EMBL/GenBank/DDBJ databases">
        <title>A chromosomal-level reference genome of Carpinus fangiana (Coryloideae, Betulaceae).</title>
        <authorList>
            <person name="Yang X."/>
            <person name="Wang Z."/>
            <person name="Zhang L."/>
            <person name="Hao G."/>
            <person name="Liu J."/>
            <person name="Yang Y."/>
        </authorList>
    </citation>
    <scope>NUCLEOTIDE SEQUENCE [LARGE SCALE GENOMIC DNA]</scope>
    <source>
        <strain evidence="1">Cfa_2016G</strain>
        <tissue evidence="1">Leaf</tissue>
    </source>
</reference>
<dbReference type="AlphaFoldDB" id="A0A5N6QBK7"/>
<gene>
    <name evidence="1" type="ORF">FH972_000353</name>
</gene>
<proteinExistence type="predicted"/>
<dbReference type="InterPro" id="IPR045286">
    <property type="entry name" value="FBS1-like"/>
</dbReference>
<protein>
    <recommendedName>
        <fullName evidence="3">F-box domain-containing protein</fullName>
    </recommendedName>
</protein>
<dbReference type="Proteomes" id="UP000327013">
    <property type="component" value="Chromosome 1"/>
</dbReference>
<dbReference type="EMBL" id="CM017321">
    <property type="protein sequence ID" value="KAE7995573.1"/>
    <property type="molecule type" value="Genomic_DNA"/>
</dbReference>
<accession>A0A5N6QBK7</accession>